<dbReference type="STRING" id="1225564.AA309_09025"/>
<gene>
    <name evidence="2" type="ORF">AA309_09025</name>
</gene>
<name>A0A0H1RE25_9HYPH</name>
<proteinExistence type="predicted"/>
<evidence type="ECO:0000259" key="1">
    <source>
        <dbReference type="Pfam" id="PF09361"/>
    </source>
</evidence>
<accession>A0A0H1RE25</accession>
<comment type="caution">
    <text evidence="2">The sequence shown here is derived from an EMBL/GenBank/DDBJ whole genome shotgun (WGS) entry which is preliminary data.</text>
</comment>
<evidence type="ECO:0000313" key="2">
    <source>
        <dbReference type="EMBL" id="KLK93450.1"/>
    </source>
</evidence>
<sequence>MATMSKSSGTSDTLRSGAGYALSGDSGRALANATETWFAAATECQREMMSFVSMRLEKDAETTREMMACKNLADVTAIQSRWMEETLRDYNSEIGKLMTIYTKSVNGGGRIGG</sequence>
<dbReference type="InterPro" id="IPR018968">
    <property type="entry name" value="Phasin"/>
</dbReference>
<dbReference type="EMBL" id="LCYG01000020">
    <property type="protein sequence ID" value="KLK93450.1"/>
    <property type="molecule type" value="Genomic_DNA"/>
</dbReference>
<dbReference type="RefSeq" id="WP_047188657.1">
    <property type="nucleotide sequence ID" value="NZ_LCYG01000020.1"/>
</dbReference>
<dbReference type="OrthoDB" id="8020456at2"/>
<organism evidence="2 3">
    <name type="scientific">Microvirga vignae</name>
    <dbReference type="NCBI Taxonomy" id="1225564"/>
    <lineage>
        <taxon>Bacteria</taxon>
        <taxon>Pseudomonadati</taxon>
        <taxon>Pseudomonadota</taxon>
        <taxon>Alphaproteobacteria</taxon>
        <taxon>Hyphomicrobiales</taxon>
        <taxon>Methylobacteriaceae</taxon>
        <taxon>Microvirga</taxon>
    </lineage>
</organism>
<dbReference type="PATRIC" id="fig|1225564.3.peg.2426"/>
<dbReference type="AlphaFoldDB" id="A0A0H1RE25"/>
<protein>
    <recommendedName>
        <fullName evidence="1">Phasin domain-containing protein</fullName>
    </recommendedName>
</protein>
<keyword evidence="3" id="KW-1185">Reference proteome</keyword>
<dbReference type="Pfam" id="PF09361">
    <property type="entry name" value="Phasin_2"/>
    <property type="match status" value="1"/>
</dbReference>
<reference evidence="2 3" key="1">
    <citation type="submission" date="2015-05" db="EMBL/GenBank/DDBJ databases">
        <title>Draft genome sequence of Microvirga vignae strain BR3299, a novel nitrogen fixing bacteria isolated from Brazil semi-aired region.</title>
        <authorList>
            <person name="Zilli J.E."/>
            <person name="Passos S.R."/>
            <person name="Leite J."/>
            <person name="Baldani J.I."/>
            <person name="Xavier G.R."/>
            <person name="Rumjaneck N.G."/>
            <person name="Simoes-Araujo J.L."/>
        </authorList>
    </citation>
    <scope>NUCLEOTIDE SEQUENCE [LARGE SCALE GENOMIC DNA]</scope>
    <source>
        <strain evidence="2 3">BR3299</strain>
    </source>
</reference>
<evidence type="ECO:0000313" key="3">
    <source>
        <dbReference type="Proteomes" id="UP000035489"/>
    </source>
</evidence>
<dbReference type="Proteomes" id="UP000035489">
    <property type="component" value="Unassembled WGS sequence"/>
</dbReference>
<feature type="domain" description="Phasin" evidence="1">
    <location>
        <begin position="29"/>
        <end position="104"/>
    </location>
</feature>